<dbReference type="Proteomes" id="UP001328107">
    <property type="component" value="Unassembled WGS sequence"/>
</dbReference>
<sequence>SRVTVMYHQVFGPVYYADPTYLVIASLFREATKGYAISAILWLAVDRWIATRSWSWYERQTASTIIVFLLLELAHLSISWTLSAFLIT</sequence>
<name>A0AAN5D7E7_9BILA</name>
<evidence type="ECO:0000313" key="2">
    <source>
        <dbReference type="EMBL" id="GMR57437.1"/>
    </source>
</evidence>
<organism evidence="2 3">
    <name type="scientific">Pristionchus mayeri</name>
    <dbReference type="NCBI Taxonomy" id="1317129"/>
    <lineage>
        <taxon>Eukaryota</taxon>
        <taxon>Metazoa</taxon>
        <taxon>Ecdysozoa</taxon>
        <taxon>Nematoda</taxon>
        <taxon>Chromadorea</taxon>
        <taxon>Rhabditida</taxon>
        <taxon>Rhabditina</taxon>
        <taxon>Diplogasteromorpha</taxon>
        <taxon>Diplogasteroidea</taxon>
        <taxon>Neodiplogasteridae</taxon>
        <taxon>Pristionchus</taxon>
    </lineage>
</organism>
<keyword evidence="3" id="KW-1185">Reference proteome</keyword>
<keyword evidence="1" id="KW-0812">Transmembrane</keyword>
<comment type="caution">
    <text evidence="2">The sequence shown here is derived from an EMBL/GenBank/DDBJ whole genome shotgun (WGS) entry which is preliminary data.</text>
</comment>
<evidence type="ECO:0000313" key="3">
    <source>
        <dbReference type="Proteomes" id="UP001328107"/>
    </source>
</evidence>
<feature type="non-terminal residue" evidence="2">
    <location>
        <position position="88"/>
    </location>
</feature>
<keyword evidence="1" id="KW-0472">Membrane</keyword>
<evidence type="ECO:0000256" key="1">
    <source>
        <dbReference type="SAM" id="Phobius"/>
    </source>
</evidence>
<evidence type="ECO:0008006" key="4">
    <source>
        <dbReference type="Google" id="ProtNLM"/>
    </source>
</evidence>
<proteinExistence type="predicted"/>
<dbReference type="PANTHER" id="PTHR47521">
    <property type="entry name" value="SERPENTINE RECEPTOR, CLASS E (EPSILON)-RELATED"/>
    <property type="match status" value="1"/>
</dbReference>
<dbReference type="EMBL" id="BTRK01000006">
    <property type="protein sequence ID" value="GMR57437.1"/>
    <property type="molecule type" value="Genomic_DNA"/>
</dbReference>
<dbReference type="AlphaFoldDB" id="A0AAN5D7E7"/>
<reference evidence="3" key="1">
    <citation type="submission" date="2022-10" db="EMBL/GenBank/DDBJ databases">
        <title>Genome assembly of Pristionchus species.</title>
        <authorList>
            <person name="Yoshida K."/>
            <person name="Sommer R.J."/>
        </authorList>
    </citation>
    <scope>NUCLEOTIDE SEQUENCE [LARGE SCALE GENOMIC DNA]</scope>
    <source>
        <strain evidence="3">RS5460</strain>
    </source>
</reference>
<gene>
    <name evidence="2" type="ORF">PMAYCL1PPCAC_27632</name>
</gene>
<accession>A0AAN5D7E7</accession>
<dbReference type="InterPro" id="IPR052860">
    <property type="entry name" value="NRL-GPCR1"/>
</dbReference>
<feature type="non-terminal residue" evidence="2">
    <location>
        <position position="1"/>
    </location>
</feature>
<protein>
    <recommendedName>
        <fullName evidence="4">G protein-coupled receptor</fullName>
    </recommendedName>
</protein>
<dbReference type="PANTHER" id="PTHR47521:SF7">
    <property type="entry name" value="SERPENTINE RECEPTOR CLASS EPSILON-6"/>
    <property type="match status" value="1"/>
</dbReference>
<feature type="transmembrane region" description="Helical" evidence="1">
    <location>
        <begin position="65"/>
        <end position="87"/>
    </location>
</feature>
<keyword evidence="1" id="KW-1133">Transmembrane helix</keyword>